<evidence type="ECO:0000256" key="10">
    <source>
        <dbReference type="ARBA" id="ARBA00022723"/>
    </source>
</evidence>
<dbReference type="AlphaFoldDB" id="A0A2H0V2Q0"/>
<evidence type="ECO:0000313" key="19">
    <source>
        <dbReference type="Proteomes" id="UP000228626"/>
    </source>
</evidence>
<comment type="caution">
    <text evidence="18">The sequence shown here is derived from an EMBL/GenBank/DDBJ whole genome shotgun (WGS) entry which is preliminary data.</text>
</comment>
<dbReference type="HAMAP" id="MF_00052_B">
    <property type="entry name" value="RNase_HII_B"/>
    <property type="match status" value="1"/>
</dbReference>
<evidence type="ECO:0000256" key="11">
    <source>
        <dbReference type="ARBA" id="ARBA00022759"/>
    </source>
</evidence>
<feature type="domain" description="RNase H type-2" evidence="17">
    <location>
        <begin position="15"/>
        <end position="204"/>
    </location>
</feature>
<comment type="subcellular location">
    <subcellularLocation>
        <location evidence="4 14">Cytoplasm</location>
    </subcellularLocation>
</comment>
<dbReference type="Proteomes" id="UP000228626">
    <property type="component" value="Unassembled WGS sequence"/>
</dbReference>
<dbReference type="NCBIfam" id="NF000594">
    <property type="entry name" value="PRK00015.1-1"/>
    <property type="match status" value="1"/>
</dbReference>
<evidence type="ECO:0000256" key="16">
    <source>
        <dbReference type="RuleBase" id="RU003515"/>
    </source>
</evidence>
<evidence type="ECO:0000256" key="14">
    <source>
        <dbReference type="HAMAP-Rule" id="MF_00052"/>
    </source>
</evidence>
<dbReference type="NCBIfam" id="NF000595">
    <property type="entry name" value="PRK00015.1-3"/>
    <property type="match status" value="1"/>
</dbReference>
<comment type="similarity">
    <text evidence="5 14 16">Belongs to the RNase HII family.</text>
</comment>
<feature type="binding site" evidence="14 15">
    <location>
        <position position="116"/>
    </location>
    <ligand>
        <name>a divalent metal cation</name>
        <dbReference type="ChEBI" id="CHEBI:60240"/>
    </ligand>
</feature>
<keyword evidence="9 14" id="KW-0540">Nuclease</keyword>
<dbReference type="PROSITE" id="PS51975">
    <property type="entry name" value="RNASE_H_2"/>
    <property type="match status" value="1"/>
</dbReference>
<evidence type="ECO:0000313" key="18">
    <source>
        <dbReference type="EMBL" id="PIR93366.1"/>
    </source>
</evidence>
<dbReference type="InterPro" id="IPR022898">
    <property type="entry name" value="RNase_HII"/>
</dbReference>
<feature type="binding site" evidence="14 15">
    <location>
        <position position="22"/>
    </location>
    <ligand>
        <name>a divalent metal cation</name>
        <dbReference type="ChEBI" id="CHEBI:60240"/>
    </ligand>
</feature>
<evidence type="ECO:0000256" key="13">
    <source>
        <dbReference type="ARBA" id="ARBA00023211"/>
    </source>
</evidence>
<gene>
    <name evidence="14" type="primary">rnhB</name>
    <name evidence="18" type="ORF">COT99_01185</name>
</gene>
<dbReference type="EMBL" id="PFAR01000014">
    <property type="protein sequence ID" value="PIR93366.1"/>
    <property type="molecule type" value="Genomic_DNA"/>
</dbReference>
<dbReference type="GO" id="GO:0003723">
    <property type="term" value="F:RNA binding"/>
    <property type="evidence" value="ECO:0007669"/>
    <property type="project" value="UniProtKB-UniRule"/>
</dbReference>
<evidence type="ECO:0000256" key="2">
    <source>
        <dbReference type="ARBA" id="ARBA00001946"/>
    </source>
</evidence>
<evidence type="ECO:0000256" key="4">
    <source>
        <dbReference type="ARBA" id="ARBA00004496"/>
    </source>
</evidence>
<dbReference type="Gene3D" id="3.30.420.10">
    <property type="entry name" value="Ribonuclease H-like superfamily/Ribonuclease H"/>
    <property type="match status" value="1"/>
</dbReference>
<keyword evidence="12 14" id="KW-0378">Hydrolase</keyword>
<comment type="function">
    <text evidence="3 14 16">Endonuclease that specifically degrades the RNA of RNA-DNA hybrids.</text>
</comment>
<sequence>MNFSYERDLRSQGYKLVAGIDEAGRGPLAGPVVAAAVIFDFQEIPENLRPVTDSKKLTAKKREVLSDIILQQAAACGIGLCDHETIDRINILQASFLAMKKALGNLSQKPDLVLIDGHLPLPNYSSPQEPIINGDNLIFSIAAASILAKVARDRIMNEMHNKYPRYFFNKHKGYGTKLHLNALKLYGPCEIHRKSFRPVKQILS</sequence>
<dbReference type="InterPro" id="IPR024567">
    <property type="entry name" value="RNase_HII/HIII_dom"/>
</dbReference>
<proteinExistence type="inferred from homology"/>
<dbReference type="InterPro" id="IPR036397">
    <property type="entry name" value="RNaseH_sf"/>
</dbReference>
<evidence type="ECO:0000256" key="1">
    <source>
        <dbReference type="ARBA" id="ARBA00000077"/>
    </source>
</evidence>
<dbReference type="GO" id="GO:0032299">
    <property type="term" value="C:ribonuclease H2 complex"/>
    <property type="evidence" value="ECO:0007669"/>
    <property type="project" value="TreeGrafter"/>
</dbReference>
<dbReference type="Pfam" id="PF01351">
    <property type="entry name" value="RNase_HII"/>
    <property type="match status" value="1"/>
</dbReference>
<keyword evidence="11 14" id="KW-0255">Endonuclease</keyword>
<evidence type="ECO:0000256" key="9">
    <source>
        <dbReference type="ARBA" id="ARBA00022722"/>
    </source>
</evidence>
<dbReference type="PANTHER" id="PTHR10954">
    <property type="entry name" value="RIBONUCLEASE H2 SUBUNIT A"/>
    <property type="match status" value="1"/>
</dbReference>
<evidence type="ECO:0000256" key="5">
    <source>
        <dbReference type="ARBA" id="ARBA00007383"/>
    </source>
</evidence>
<dbReference type="GO" id="GO:0043137">
    <property type="term" value="P:DNA replication, removal of RNA primer"/>
    <property type="evidence" value="ECO:0007669"/>
    <property type="project" value="TreeGrafter"/>
</dbReference>
<name>A0A2H0V2Q0_9BACT</name>
<dbReference type="GO" id="GO:0030145">
    <property type="term" value="F:manganese ion binding"/>
    <property type="evidence" value="ECO:0007669"/>
    <property type="project" value="UniProtKB-UniRule"/>
</dbReference>
<evidence type="ECO:0000256" key="8">
    <source>
        <dbReference type="ARBA" id="ARBA00022490"/>
    </source>
</evidence>
<dbReference type="InterPro" id="IPR012337">
    <property type="entry name" value="RNaseH-like_sf"/>
</dbReference>
<organism evidence="18 19">
    <name type="scientific">Candidatus Falkowbacteria bacterium CG10_big_fil_rev_8_21_14_0_10_43_10</name>
    <dbReference type="NCBI Taxonomy" id="1974567"/>
    <lineage>
        <taxon>Bacteria</taxon>
        <taxon>Candidatus Falkowiibacteriota</taxon>
    </lineage>
</organism>
<keyword evidence="10 14" id="KW-0479">Metal-binding</keyword>
<feature type="binding site" evidence="14 15">
    <location>
        <position position="21"/>
    </location>
    <ligand>
        <name>a divalent metal cation</name>
        <dbReference type="ChEBI" id="CHEBI:60240"/>
    </ligand>
</feature>
<accession>A0A2H0V2Q0</accession>
<dbReference type="CDD" id="cd07182">
    <property type="entry name" value="RNase_HII_bacteria_HII_like"/>
    <property type="match status" value="1"/>
</dbReference>
<comment type="cofactor">
    <cofactor evidence="2">
        <name>Mg(2+)</name>
        <dbReference type="ChEBI" id="CHEBI:18420"/>
    </cofactor>
</comment>
<evidence type="ECO:0000256" key="12">
    <source>
        <dbReference type="ARBA" id="ARBA00022801"/>
    </source>
</evidence>
<dbReference type="PANTHER" id="PTHR10954:SF18">
    <property type="entry name" value="RIBONUCLEASE HII"/>
    <property type="match status" value="1"/>
</dbReference>
<comment type="catalytic activity">
    <reaction evidence="1 14 15 16">
        <text>Endonucleolytic cleavage to 5'-phosphomonoester.</text>
        <dbReference type="EC" id="3.1.26.4"/>
    </reaction>
</comment>
<evidence type="ECO:0000256" key="7">
    <source>
        <dbReference type="ARBA" id="ARBA00019179"/>
    </source>
</evidence>
<reference evidence="19" key="1">
    <citation type="submission" date="2017-09" db="EMBL/GenBank/DDBJ databases">
        <title>Depth-based differentiation of microbial function through sediment-hosted aquifers and enrichment of novel symbionts in the deep terrestrial subsurface.</title>
        <authorList>
            <person name="Probst A.J."/>
            <person name="Ladd B."/>
            <person name="Jarett J.K."/>
            <person name="Geller-Mcgrath D.E."/>
            <person name="Sieber C.M.K."/>
            <person name="Emerson J.B."/>
            <person name="Anantharaman K."/>
            <person name="Thomas B.C."/>
            <person name="Malmstrom R."/>
            <person name="Stieglmeier M."/>
            <person name="Klingl A."/>
            <person name="Woyke T."/>
            <person name="Ryan C.M."/>
            <person name="Banfield J.F."/>
        </authorList>
    </citation>
    <scope>NUCLEOTIDE SEQUENCE [LARGE SCALE GENOMIC DNA]</scope>
</reference>
<evidence type="ECO:0000256" key="6">
    <source>
        <dbReference type="ARBA" id="ARBA00012180"/>
    </source>
</evidence>
<evidence type="ECO:0000259" key="17">
    <source>
        <dbReference type="PROSITE" id="PS51975"/>
    </source>
</evidence>
<dbReference type="GO" id="GO:0006298">
    <property type="term" value="P:mismatch repair"/>
    <property type="evidence" value="ECO:0007669"/>
    <property type="project" value="TreeGrafter"/>
</dbReference>
<keyword evidence="13 14" id="KW-0464">Manganese</keyword>
<dbReference type="EC" id="3.1.26.4" evidence="6 14"/>
<protein>
    <recommendedName>
        <fullName evidence="7 14">Ribonuclease HII</fullName>
        <shortName evidence="14">RNase HII</shortName>
        <ecNumber evidence="6 14">3.1.26.4</ecNumber>
    </recommendedName>
</protein>
<dbReference type="InterPro" id="IPR001352">
    <property type="entry name" value="RNase_HII/HIII"/>
</dbReference>
<comment type="cofactor">
    <cofactor evidence="14 15">
        <name>Mn(2+)</name>
        <dbReference type="ChEBI" id="CHEBI:29035"/>
    </cofactor>
    <cofactor evidence="14 15">
        <name>Mg(2+)</name>
        <dbReference type="ChEBI" id="CHEBI:18420"/>
    </cofactor>
    <text evidence="14 15">Manganese or magnesium. Binds 1 divalent metal ion per monomer in the absence of substrate. May bind a second metal ion after substrate binding.</text>
</comment>
<evidence type="ECO:0000256" key="15">
    <source>
        <dbReference type="PROSITE-ProRule" id="PRU01319"/>
    </source>
</evidence>
<dbReference type="SUPFAM" id="SSF53098">
    <property type="entry name" value="Ribonuclease H-like"/>
    <property type="match status" value="1"/>
</dbReference>
<evidence type="ECO:0000256" key="3">
    <source>
        <dbReference type="ARBA" id="ARBA00004065"/>
    </source>
</evidence>
<dbReference type="FunFam" id="3.30.420.10:FF:000006">
    <property type="entry name" value="Ribonuclease HII"/>
    <property type="match status" value="1"/>
</dbReference>
<dbReference type="GO" id="GO:0005737">
    <property type="term" value="C:cytoplasm"/>
    <property type="evidence" value="ECO:0007669"/>
    <property type="project" value="UniProtKB-SubCell"/>
</dbReference>
<keyword evidence="8 14" id="KW-0963">Cytoplasm</keyword>
<dbReference type="GO" id="GO:0004523">
    <property type="term" value="F:RNA-DNA hybrid ribonuclease activity"/>
    <property type="evidence" value="ECO:0007669"/>
    <property type="project" value="UniProtKB-UniRule"/>
</dbReference>